<dbReference type="STRING" id="1194526.A284_01905"/>
<protein>
    <submittedName>
        <fullName evidence="1">Uncharacterized protein</fullName>
    </submittedName>
</protein>
<evidence type="ECO:0000313" key="2">
    <source>
        <dbReference type="Proteomes" id="UP000240717"/>
    </source>
</evidence>
<organism evidence="1 2">
    <name type="scientific">Staphylococcus warneri</name>
    <dbReference type="NCBI Taxonomy" id="1292"/>
    <lineage>
        <taxon>Bacteria</taxon>
        <taxon>Bacillati</taxon>
        <taxon>Bacillota</taxon>
        <taxon>Bacilli</taxon>
        <taxon>Bacillales</taxon>
        <taxon>Staphylococcaceae</taxon>
        <taxon>Staphylococcus</taxon>
    </lineage>
</organism>
<reference evidence="1 2" key="1">
    <citation type="journal article" date="2016" name="Front. Microbiol.">
        <title>Comprehensive Phylogenetic Analysis of Bovine Non-aureus Staphylococci Species Based on Whole-Genome Sequencing.</title>
        <authorList>
            <person name="Naushad S."/>
            <person name="Barkema H.W."/>
            <person name="Luby C."/>
            <person name="Condas L.A."/>
            <person name="Nobrega D.B."/>
            <person name="Carson D.A."/>
            <person name="De Buck J."/>
        </authorList>
    </citation>
    <scope>NUCLEOTIDE SEQUENCE [LARGE SCALE GENOMIC DNA]</scope>
    <source>
        <strain evidence="1 2">SNUC 2993</strain>
    </source>
</reference>
<comment type="caution">
    <text evidence="1">The sequence shown here is derived from an EMBL/GenBank/DDBJ whole genome shotgun (WGS) entry which is preliminary data.</text>
</comment>
<proteinExistence type="predicted"/>
<dbReference type="RefSeq" id="WP_107532281.1">
    <property type="nucleotide sequence ID" value="NZ_PZEV01000001.1"/>
</dbReference>
<accession>A0A2T4Q425</accession>
<name>A0A2T4Q425_STAWA</name>
<dbReference type="PROSITE" id="PS52050">
    <property type="entry name" value="WYL"/>
    <property type="match status" value="1"/>
</dbReference>
<dbReference type="AlphaFoldDB" id="A0A2T4Q425"/>
<dbReference type="EMBL" id="PZEV01000001">
    <property type="protein sequence ID" value="PTI52742.1"/>
    <property type="molecule type" value="Genomic_DNA"/>
</dbReference>
<evidence type="ECO:0000313" key="1">
    <source>
        <dbReference type="EMBL" id="PTI52742.1"/>
    </source>
</evidence>
<gene>
    <name evidence="1" type="ORF">BU085_00550</name>
</gene>
<dbReference type="Proteomes" id="UP000240717">
    <property type="component" value="Unassembled WGS sequence"/>
</dbReference>
<sequence length="290" mass="34547">MDKATRVLNLFTRLINENVVLTSDLTDLTDVSSKSIQRDINTINLFFYESDFWRFQQTKVIYNRRLNGYQLINDAYNQKSLRLISLLIKIKSLTPTLHKEIFNLFEREINSQNVENQKVLKSVLNHFNVREESLPGYQLMTLQRAITQQRNVRFQIEGQNDKIVIKPLSLMYMHYDYWLTYEYKKEVSTISVRSISDINVLESHFNHVHTKTPITFEINKQIWEQFKQQFSIQNMIEEREDTLIVEVNCTDLDAFYISYQLAPLARMLGPQQLIDQFVNRLKVIKKQYTN</sequence>